<reference evidence="9" key="1">
    <citation type="submission" date="2025-08" db="UniProtKB">
        <authorList>
            <consortium name="RefSeq"/>
        </authorList>
    </citation>
    <scope>IDENTIFICATION</scope>
    <source>
        <strain evidence="9">15112-1751.03</strain>
        <tissue evidence="9">Whole Adult</tissue>
    </source>
</reference>
<dbReference type="PROSITE" id="PS00107">
    <property type="entry name" value="PROTEIN_KINASE_ATP"/>
    <property type="match status" value="1"/>
</dbReference>
<dbReference type="Proteomes" id="UP000515160">
    <property type="component" value="Chromosome 2L"/>
</dbReference>
<evidence type="ECO:0000313" key="9">
    <source>
        <dbReference type="RefSeq" id="XP_034100344.1"/>
    </source>
</evidence>
<dbReference type="AlphaFoldDB" id="A0A6P8W9W1"/>
<feature type="domain" description="Protein kinase" evidence="7">
    <location>
        <begin position="22"/>
        <end position="357"/>
    </location>
</feature>
<comment type="similarity">
    <text evidence="5">Belongs to the protein kinase superfamily.</text>
</comment>
<proteinExistence type="inferred from homology"/>
<feature type="compositionally biased region" description="Basic and acidic residues" evidence="6">
    <location>
        <begin position="355"/>
        <end position="364"/>
    </location>
</feature>
<keyword evidence="8" id="KW-1185">Reference proteome</keyword>
<dbReference type="PANTHER" id="PTHR11909">
    <property type="entry name" value="CASEIN KINASE-RELATED"/>
    <property type="match status" value="1"/>
</dbReference>
<name>A0A6P8W9W1_DROAB</name>
<dbReference type="EC" id="2.7.11.1" evidence="1"/>
<evidence type="ECO:0000256" key="2">
    <source>
        <dbReference type="ARBA" id="ARBA00022741"/>
    </source>
</evidence>
<evidence type="ECO:0000256" key="5">
    <source>
        <dbReference type="RuleBase" id="RU000304"/>
    </source>
</evidence>
<dbReference type="InterPro" id="IPR050235">
    <property type="entry name" value="CK1_Ser-Thr_kinase"/>
</dbReference>
<feature type="region of interest" description="Disordered" evidence="6">
    <location>
        <begin position="332"/>
        <end position="364"/>
    </location>
</feature>
<sequence length="364" mass="43148">MASSRVNLSNLALENRLVGGKYRLLKSIGSGSFGEIYQGINTQDGKDVAVKIEAADVKYPLLRYESKVYDQIGPHAGLPTFLHYGSEKRFNALVMELLGPSLEDLFNLCHRRFSLKTVLMISDQLLMRLECVHLHSFIHRDVKPDNFLMGLGRHSNKLYLIDFGLAKHFEDPVSHQHIPYREDRNLTGTARYASINAQRGIEQSRRDDLESLAYCIMYFNMGKLPWQGVVAANKQQKYEKIWELKQSMCIDEVFRNWPNEFALFIKYTRNLRFTDAPDYVYLRQLFRFLFRQQNHQYDHVYDWTLLQQEQKERDRDREYRRRAKQMLEQELGRRQRVKLQRDEIGDSSIKPLKHKTAEERRHRK</sequence>
<dbReference type="FunFam" id="1.10.510.10:FF:000596">
    <property type="entry name" value="CK1 family protein kinase"/>
    <property type="match status" value="1"/>
</dbReference>
<evidence type="ECO:0000313" key="8">
    <source>
        <dbReference type="Proteomes" id="UP000515160"/>
    </source>
</evidence>
<dbReference type="GeneID" id="117565380"/>
<keyword evidence="9" id="KW-0418">Kinase</keyword>
<keyword evidence="9" id="KW-0808">Transferase</keyword>
<keyword evidence="2 4" id="KW-0547">Nucleotide-binding</keyword>
<gene>
    <name evidence="9" type="primary">LOC117565380</name>
</gene>
<dbReference type="SMART" id="SM00220">
    <property type="entry name" value="S_TKc"/>
    <property type="match status" value="1"/>
</dbReference>
<dbReference type="GO" id="GO:0004674">
    <property type="term" value="F:protein serine/threonine kinase activity"/>
    <property type="evidence" value="ECO:0007669"/>
    <property type="project" value="UniProtKB-KW"/>
</dbReference>
<evidence type="ECO:0000259" key="7">
    <source>
        <dbReference type="PROSITE" id="PS50011"/>
    </source>
</evidence>
<evidence type="ECO:0000256" key="6">
    <source>
        <dbReference type="SAM" id="MobiDB-lite"/>
    </source>
</evidence>
<dbReference type="OrthoDB" id="5800476at2759"/>
<dbReference type="InterPro" id="IPR017441">
    <property type="entry name" value="Protein_kinase_ATP_BS"/>
</dbReference>
<evidence type="ECO:0000256" key="3">
    <source>
        <dbReference type="ARBA" id="ARBA00022840"/>
    </source>
</evidence>
<dbReference type="RefSeq" id="XP_034100344.1">
    <property type="nucleotide sequence ID" value="XM_034244453.2"/>
</dbReference>
<dbReference type="CDD" id="cd14016">
    <property type="entry name" value="STKc_CK1"/>
    <property type="match status" value="1"/>
</dbReference>
<evidence type="ECO:0000256" key="1">
    <source>
        <dbReference type="ARBA" id="ARBA00012513"/>
    </source>
</evidence>
<accession>A0A6P8W9W1</accession>
<dbReference type="GO" id="GO:0005524">
    <property type="term" value="F:ATP binding"/>
    <property type="evidence" value="ECO:0007669"/>
    <property type="project" value="UniProtKB-UniRule"/>
</dbReference>
<dbReference type="Pfam" id="PF00069">
    <property type="entry name" value="Pkinase"/>
    <property type="match status" value="1"/>
</dbReference>
<dbReference type="InterPro" id="IPR008271">
    <property type="entry name" value="Ser/Thr_kinase_AS"/>
</dbReference>
<organism evidence="8 9">
    <name type="scientific">Drosophila albomicans</name>
    <name type="common">Fruit fly</name>
    <dbReference type="NCBI Taxonomy" id="7291"/>
    <lineage>
        <taxon>Eukaryota</taxon>
        <taxon>Metazoa</taxon>
        <taxon>Ecdysozoa</taxon>
        <taxon>Arthropoda</taxon>
        <taxon>Hexapoda</taxon>
        <taxon>Insecta</taxon>
        <taxon>Pterygota</taxon>
        <taxon>Neoptera</taxon>
        <taxon>Endopterygota</taxon>
        <taxon>Diptera</taxon>
        <taxon>Brachycera</taxon>
        <taxon>Muscomorpha</taxon>
        <taxon>Ephydroidea</taxon>
        <taxon>Drosophilidae</taxon>
        <taxon>Drosophila</taxon>
    </lineage>
</organism>
<dbReference type="SUPFAM" id="SSF56112">
    <property type="entry name" value="Protein kinase-like (PK-like)"/>
    <property type="match status" value="1"/>
</dbReference>
<evidence type="ECO:0000256" key="4">
    <source>
        <dbReference type="PROSITE-ProRule" id="PRU10141"/>
    </source>
</evidence>
<feature type="binding site" evidence="4">
    <location>
        <position position="51"/>
    </location>
    <ligand>
        <name>ATP</name>
        <dbReference type="ChEBI" id="CHEBI:30616"/>
    </ligand>
</feature>
<dbReference type="PROSITE" id="PS50011">
    <property type="entry name" value="PROTEIN_KINASE_DOM"/>
    <property type="match status" value="1"/>
</dbReference>
<feature type="compositionally biased region" description="Basic and acidic residues" evidence="6">
    <location>
        <begin position="332"/>
        <end position="344"/>
    </location>
</feature>
<keyword evidence="5" id="KW-0723">Serine/threonine-protein kinase</keyword>
<dbReference type="PROSITE" id="PS00108">
    <property type="entry name" value="PROTEIN_KINASE_ST"/>
    <property type="match status" value="1"/>
</dbReference>
<dbReference type="InterPro" id="IPR011009">
    <property type="entry name" value="Kinase-like_dom_sf"/>
</dbReference>
<dbReference type="InterPro" id="IPR000719">
    <property type="entry name" value="Prot_kinase_dom"/>
</dbReference>
<dbReference type="Gene3D" id="1.10.510.10">
    <property type="entry name" value="Transferase(Phosphotransferase) domain 1"/>
    <property type="match status" value="1"/>
</dbReference>
<keyword evidence="3 4" id="KW-0067">ATP-binding</keyword>
<protein>
    <recommendedName>
        <fullName evidence="1">non-specific serine/threonine protein kinase</fullName>
        <ecNumber evidence="1">2.7.11.1</ecNumber>
    </recommendedName>
</protein>